<protein>
    <recommendedName>
        <fullName evidence="3">DUF3471 domain-containing protein</fullName>
    </recommendedName>
</protein>
<evidence type="ECO:0008006" key="3">
    <source>
        <dbReference type="Google" id="ProtNLM"/>
    </source>
</evidence>
<organism evidence="1 2">
    <name type="scientific">Emticicia oligotrophica (strain DSM 17448 / CIP 109782 / MTCC 6937 / GPTSA100-15)</name>
    <dbReference type="NCBI Taxonomy" id="929562"/>
    <lineage>
        <taxon>Bacteria</taxon>
        <taxon>Pseudomonadati</taxon>
        <taxon>Bacteroidota</taxon>
        <taxon>Cytophagia</taxon>
        <taxon>Cytophagales</taxon>
        <taxon>Leadbetterellaceae</taxon>
        <taxon>Emticicia</taxon>
    </lineage>
</organism>
<sequence length="122" mass="14317">MKSILINLSIVFLPTLIFAQNKKIPENFNKYLGKYEPINNKSDRILGHVILKSKRYFITFSKSSKFLPVKEIIFIEGLKFKIVSENIYVEFCQNEEKNIFLILKGQDNTNNNVEIEMIKLKN</sequence>
<evidence type="ECO:0000313" key="1">
    <source>
        <dbReference type="EMBL" id="AFK04529.1"/>
    </source>
</evidence>
<proteinExistence type="predicted"/>
<dbReference type="RefSeq" id="WP_015030220.1">
    <property type="nucleotide sequence ID" value="NC_018748.1"/>
</dbReference>
<dbReference type="EMBL" id="CP002961">
    <property type="protein sequence ID" value="AFK04529.1"/>
    <property type="molecule type" value="Genomic_DNA"/>
</dbReference>
<evidence type="ECO:0000313" key="2">
    <source>
        <dbReference type="Proteomes" id="UP000002875"/>
    </source>
</evidence>
<gene>
    <name evidence="1" type="ordered locus">Emtol_3400</name>
</gene>
<keyword evidence="2" id="KW-1185">Reference proteome</keyword>
<name>A0ABN4AQ95_EMTOG</name>
<reference evidence="1 2" key="1">
    <citation type="submission" date="2011-07" db="EMBL/GenBank/DDBJ databases">
        <title>The complete genome of chromosome of Emticicia oligotrophica DSM 17448.</title>
        <authorList>
            <consortium name="US DOE Joint Genome Institute (JGI-PGF)"/>
            <person name="Lucas S."/>
            <person name="Han J."/>
            <person name="Lapidus A."/>
            <person name="Bruce D."/>
            <person name="Goodwin L."/>
            <person name="Pitluck S."/>
            <person name="Peters L."/>
            <person name="Kyrpides N."/>
            <person name="Mavromatis K."/>
            <person name="Ivanova N."/>
            <person name="Ovchinnikova G."/>
            <person name="Teshima H."/>
            <person name="Detter J.C."/>
            <person name="Tapia R."/>
            <person name="Han C."/>
            <person name="Land M."/>
            <person name="Hauser L."/>
            <person name="Markowitz V."/>
            <person name="Cheng J.-F."/>
            <person name="Hugenholtz P."/>
            <person name="Woyke T."/>
            <person name="Wu D."/>
            <person name="Tindall B."/>
            <person name="Pomrenke H."/>
            <person name="Brambilla E."/>
            <person name="Klenk H.-P."/>
            <person name="Eisen J.A."/>
        </authorList>
    </citation>
    <scope>NUCLEOTIDE SEQUENCE [LARGE SCALE GENOMIC DNA]</scope>
    <source>
        <strain evidence="1 2">DSM 17448</strain>
    </source>
</reference>
<dbReference type="Proteomes" id="UP000002875">
    <property type="component" value="Chromosome"/>
</dbReference>
<accession>A0ABN4AQ95</accession>